<proteinExistence type="predicted"/>
<sequence length="94" mass="10251">MSNNVQTNNETILGSWSVYNILTAEDLAIFKGALEGLLGVKYNPTAVSTQIVAGTNYRFRATATVNLSGLTYEVIVEIYKPLSGRPHLVSITPY</sequence>
<evidence type="ECO:0000313" key="1">
    <source>
        <dbReference type="EMBL" id="MWB96355.1"/>
    </source>
</evidence>
<dbReference type="EMBL" id="WSTB01000012">
    <property type="protein sequence ID" value="MWB96355.1"/>
    <property type="molecule type" value="Genomic_DNA"/>
</dbReference>
<evidence type="ECO:0008006" key="3">
    <source>
        <dbReference type="Google" id="ProtNLM"/>
    </source>
</evidence>
<keyword evidence="2" id="KW-1185">Reference proteome</keyword>
<reference evidence="1 2" key="1">
    <citation type="submission" date="2019-12" db="EMBL/GenBank/DDBJ databases">
        <authorList>
            <person name="Kim Y.S."/>
        </authorList>
    </citation>
    <scope>NUCLEOTIDE SEQUENCE [LARGE SCALE GENOMIC DNA]</scope>
    <source>
        <strain evidence="1 2">GA093</strain>
    </source>
</reference>
<accession>A0A6I4NV21</accession>
<dbReference type="InterPro" id="IPR046350">
    <property type="entry name" value="Cystatin_sf"/>
</dbReference>
<protein>
    <recommendedName>
        <fullName evidence="3">Cystatin domain-containing protein</fullName>
    </recommendedName>
</protein>
<evidence type="ECO:0000313" key="2">
    <source>
        <dbReference type="Proteomes" id="UP000471501"/>
    </source>
</evidence>
<comment type="caution">
    <text evidence="1">The sequence shown here is derived from an EMBL/GenBank/DDBJ whole genome shotgun (WGS) entry which is preliminary data.</text>
</comment>
<gene>
    <name evidence="1" type="ORF">GON26_18485</name>
</gene>
<name>A0A6I4NV21_9FLAO</name>
<dbReference type="AlphaFoldDB" id="A0A6I4NV21"/>
<dbReference type="Proteomes" id="UP000471501">
    <property type="component" value="Unassembled WGS sequence"/>
</dbReference>
<dbReference type="SUPFAM" id="SSF54403">
    <property type="entry name" value="Cystatin/monellin"/>
    <property type="match status" value="1"/>
</dbReference>
<dbReference type="RefSeq" id="WP_160376251.1">
    <property type="nucleotide sequence ID" value="NZ_WSTB01000012.1"/>
</dbReference>
<organism evidence="1 2">
    <name type="scientific">Flavobacterium hydrocarbonoxydans</name>
    <dbReference type="NCBI Taxonomy" id="2683249"/>
    <lineage>
        <taxon>Bacteria</taxon>
        <taxon>Pseudomonadati</taxon>
        <taxon>Bacteroidota</taxon>
        <taxon>Flavobacteriia</taxon>
        <taxon>Flavobacteriales</taxon>
        <taxon>Flavobacteriaceae</taxon>
        <taxon>Flavobacterium</taxon>
    </lineage>
</organism>